<dbReference type="RefSeq" id="WP_343494946.1">
    <property type="nucleotide sequence ID" value="NZ_JBCPYA010000020.1"/>
</dbReference>
<dbReference type="Proteomes" id="UP001466933">
    <property type="component" value="Unassembled WGS sequence"/>
</dbReference>
<accession>A0ABU9WRX2</accession>
<reference evidence="1 2" key="1">
    <citation type="submission" date="2024-05" db="EMBL/GenBank/DDBJ databases">
        <title>Burkholderia sp. Nov. a novel bacteria isolated from rhizosphere soil of Camellia sinensis.</title>
        <authorList>
            <person name="Dong Y."/>
        </authorList>
    </citation>
    <scope>NUCLEOTIDE SEQUENCE [LARGE SCALE GENOMIC DNA]</scope>
    <source>
        <strain evidence="1 2">GS2Y</strain>
    </source>
</reference>
<keyword evidence="2" id="KW-1185">Reference proteome</keyword>
<sequence>MDGEMKEEVFRENAAFIGYYRRTPLITGHRYIVVGCTDVSSMLTGIALM</sequence>
<evidence type="ECO:0000313" key="2">
    <source>
        <dbReference type="Proteomes" id="UP001466933"/>
    </source>
</evidence>
<evidence type="ECO:0000313" key="1">
    <source>
        <dbReference type="EMBL" id="MEN2474831.1"/>
    </source>
</evidence>
<evidence type="ECO:0008006" key="3">
    <source>
        <dbReference type="Google" id="ProtNLM"/>
    </source>
</evidence>
<name>A0ABU9WRX2_9BURK</name>
<gene>
    <name evidence="1" type="ORF">VOI36_33505</name>
</gene>
<comment type="caution">
    <text evidence="1">The sequence shown here is derived from an EMBL/GenBank/DDBJ whole genome shotgun (WGS) entry which is preliminary data.</text>
</comment>
<protein>
    <recommendedName>
        <fullName evidence="3">Aspartate racemase</fullName>
    </recommendedName>
</protein>
<proteinExistence type="predicted"/>
<organism evidence="1 2">
    <name type="scientific">Burkholderia theae</name>
    <dbReference type="NCBI Taxonomy" id="3143496"/>
    <lineage>
        <taxon>Bacteria</taxon>
        <taxon>Pseudomonadati</taxon>
        <taxon>Pseudomonadota</taxon>
        <taxon>Betaproteobacteria</taxon>
        <taxon>Burkholderiales</taxon>
        <taxon>Burkholderiaceae</taxon>
        <taxon>Burkholderia</taxon>
    </lineage>
</organism>
<dbReference type="EMBL" id="JBCPYA010000020">
    <property type="protein sequence ID" value="MEN2474831.1"/>
    <property type="molecule type" value="Genomic_DNA"/>
</dbReference>